<gene>
    <name evidence="3" type="primary">TTC1</name>
    <name evidence="3" type="ORF">EC973_000104</name>
</gene>
<dbReference type="AlphaFoldDB" id="A0A8H7C0Z0"/>
<dbReference type="InterPro" id="IPR052769">
    <property type="entry name" value="TPR_domain_protein"/>
</dbReference>
<evidence type="ECO:0000313" key="4">
    <source>
        <dbReference type="Proteomes" id="UP000605846"/>
    </source>
</evidence>
<keyword evidence="1" id="KW-0802">TPR repeat</keyword>
<protein>
    <submittedName>
        <fullName evidence="3">Cytochrome c oxidase subunit 1</fullName>
    </submittedName>
</protein>
<feature type="repeat" description="TPR" evidence="1">
    <location>
        <begin position="45"/>
        <end position="78"/>
    </location>
</feature>
<evidence type="ECO:0000256" key="2">
    <source>
        <dbReference type="SAM" id="MobiDB-lite"/>
    </source>
</evidence>
<dbReference type="InterPro" id="IPR011990">
    <property type="entry name" value="TPR-like_helical_dom_sf"/>
</dbReference>
<dbReference type="Pfam" id="PF00515">
    <property type="entry name" value="TPR_1"/>
    <property type="match status" value="1"/>
</dbReference>
<dbReference type="Gene3D" id="1.25.40.10">
    <property type="entry name" value="Tetratricopeptide repeat domain"/>
    <property type="match status" value="1"/>
</dbReference>
<keyword evidence="4" id="KW-1185">Reference proteome</keyword>
<feature type="repeat" description="TPR" evidence="1">
    <location>
        <begin position="84"/>
        <end position="117"/>
    </location>
</feature>
<dbReference type="InterPro" id="IPR019734">
    <property type="entry name" value="TPR_rpt"/>
</dbReference>
<dbReference type="SUPFAM" id="SSF48452">
    <property type="entry name" value="TPR-like"/>
    <property type="match status" value="1"/>
</dbReference>
<dbReference type="SMART" id="SM00028">
    <property type="entry name" value="TPR"/>
    <property type="match status" value="2"/>
</dbReference>
<organism evidence="3 4">
    <name type="scientific">Apophysomyces ossiformis</name>
    <dbReference type="NCBI Taxonomy" id="679940"/>
    <lineage>
        <taxon>Eukaryota</taxon>
        <taxon>Fungi</taxon>
        <taxon>Fungi incertae sedis</taxon>
        <taxon>Mucoromycota</taxon>
        <taxon>Mucoromycotina</taxon>
        <taxon>Mucoromycetes</taxon>
        <taxon>Mucorales</taxon>
        <taxon>Mucorineae</taxon>
        <taxon>Mucoraceae</taxon>
        <taxon>Apophysomyces</taxon>
    </lineage>
</organism>
<comment type="caution">
    <text evidence="3">The sequence shown here is derived from an EMBL/GenBank/DDBJ whole genome shotgun (WGS) entry which is preliminary data.</text>
</comment>
<dbReference type="PROSITE" id="PS50005">
    <property type="entry name" value="TPR"/>
    <property type="match status" value="2"/>
</dbReference>
<dbReference type="EMBL" id="JABAYA010000001">
    <property type="protein sequence ID" value="KAF7732828.1"/>
    <property type="molecule type" value="Genomic_DNA"/>
</dbReference>
<dbReference type="PANTHER" id="PTHR46014">
    <property type="entry name" value="TETRATRICOPEPTIDE REPEAT PROTEIN 1"/>
    <property type="match status" value="1"/>
</dbReference>
<feature type="region of interest" description="Disordered" evidence="2">
    <location>
        <begin position="209"/>
        <end position="228"/>
    </location>
</feature>
<sequence length="228" mass="26187">MAIVEEIQDEPVKKQCENVTVMDDDVFYDTEEYQPEELERLMNEANEYKLAGNKHFAVAKYDDAIHEYENALMTCPLSQPKERAVYFANIAACQLKMEKYKEARDMCTQALKLDPQYQKALLRRAQANERIGSYTSLSDALEDYKRLQTLADTAYTRNQCEDAQRRLPPRIKTQMEKEKEEMLGKLKDLGNTVLGKFGLSTDNFQFQKDPNSGGYSVNFVNNAQSSSS</sequence>
<evidence type="ECO:0000256" key="1">
    <source>
        <dbReference type="PROSITE-ProRule" id="PRU00339"/>
    </source>
</evidence>
<dbReference type="OrthoDB" id="1872379at2759"/>
<dbReference type="PANTHER" id="PTHR46014:SF1">
    <property type="entry name" value="TETRATRICOPEPTIDE REPEAT PROTEIN 1"/>
    <property type="match status" value="1"/>
</dbReference>
<reference evidence="3" key="1">
    <citation type="submission" date="2020-01" db="EMBL/GenBank/DDBJ databases">
        <title>Genome Sequencing of Three Apophysomyces-Like Fungal Strains Confirms a Novel Fungal Genus in the Mucoromycota with divergent Burkholderia-like Endosymbiotic Bacteria.</title>
        <authorList>
            <person name="Stajich J.E."/>
            <person name="Macias A.M."/>
            <person name="Carter-House D."/>
            <person name="Lovett B."/>
            <person name="Kasson L.R."/>
            <person name="Berry K."/>
            <person name="Grigoriev I."/>
            <person name="Chang Y."/>
            <person name="Spatafora J."/>
            <person name="Kasson M.T."/>
        </authorList>
    </citation>
    <scope>NUCLEOTIDE SEQUENCE</scope>
    <source>
        <strain evidence="3">NRRL A-21654</strain>
    </source>
</reference>
<proteinExistence type="predicted"/>
<accession>A0A8H7C0Z0</accession>
<evidence type="ECO:0000313" key="3">
    <source>
        <dbReference type="EMBL" id="KAF7732828.1"/>
    </source>
</evidence>
<name>A0A8H7C0Z0_9FUNG</name>
<dbReference type="Proteomes" id="UP000605846">
    <property type="component" value="Unassembled WGS sequence"/>
</dbReference>